<sequence length="122" mass="13489">MRILVCGGRSYPHRHIVFDCLDAIARRYGVERIIHGCASGADKLSSEWAAARGVAEDRYPADWSVGRRAGPDRNSRMLLEGAPDGVVAFPGGRGTDDMIRQARSQGITVWMPRIAWDNTVHQ</sequence>
<keyword evidence="3" id="KW-1185">Reference proteome</keyword>
<gene>
    <name evidence="2" type="ORF">J2D73_16750</name>
</gene>
<dbReference type="EMBL" id="JAFVMF010000022">
    <property type="protein sequence ID" value="MBO1361436.1"/>
    <property type="molecule type" value="Genomic_DNA"/>
</dbReference>
<dbReference type="Pfam" id="PF10686">
    <property type="entry name" value="YAcAr"/>
    <property type="match status" value="1"/>
</dbReference>
<protein>
    <submittedName>
        <fullName evidence="2">DUF2493 domain-containing protein</fullName>
    </submittedName>
</protein>
<accession>A0ABS3LZT2</accession>
<organism evidence="2 3">
    <name type="scientific">Acetobacter sacchari</name>
    <dbReference type="NCBI Taxonomy" id="2661687"/>
    <lineage>
        <taxon>Bacteria</taxon>
        <taxon>Pseudomonadati</taxon>
        <taxon>Pseudomonadota</taxon>
        <taxon>Alphaproteobacteria</taxon>
        <taxon>Acetobacterales</taxon>
        <taxon>Acetobacteraceae</taxon>
        <taxon>Acetobacter</taxon>
    </lineage>
</organism>
<name>A0ABS3LZT2_9PROT</name>
<dbReference type="RefSeq" id="WP_207883174.1">
    <property type="nucleotide sequence ID" value="NZ_JAFVMF010000022.1"/>
</dbReference>
<proteinExistence type="predicted"/>
<evidence type="ECO:0000313" key="3">
    <source>
        <dbReference type="Proteomes" id="UP000664771"/>
    </source>
</evidence>
<evidence type="ECO:0000313" key="2">
    <source>
        <dbReference type="EMBL" id="MBO1361436.1"/>
    </source>
</evidence>
<dbReference type="InterPro" id="IPR019627">
    <property type="entry name" value="YAcAr"/>
</dbReference>
<feature type="domain" description="YspA cpYpsA-related SLOG" evidence="1">
    <location>
        <begin position="1"/>
        <end position="64"/>
    </location>
</feature>
<evidence type="ECO:0000259" key="1">
    <source>
        <dbReference type="Pfam" id="PF10686"/>
    </source>
</evidence>
<comment type="caution">
    <text evidence="2">The sequence shown here is derived from an EMBL/GenBank/DDBJ whole genome shotgun (WGS) entry which is preliminary data.</text>
</comment>
<dbReference type="SUPFAM" id="SSF102405">
    <property type="entry name" value="MCP/YpsA-like"/>
    <property type="match status" value="1"/>
</dbReference>
<reference evidence="2 3" key="1">
    <citation type="submission" date="2021-03" db="EMBL/GenBank/DDBJ databases">
        <title>The complete genome sequence of Acetobacter sacchari TBRC 11175.</title>
        <authorList>
            <person name="Charoenyingcharoen P."/>
            <person name="Yukphan P."/>
        </authorList>
    </citation>
    <scope>NUCLEOTIDE SEQUENCE [LARGE SCALE GENOMIC DNA]</scope>
    <source>
        <strain evidence="2 3">TBRC 11175</strain>
    </source>
</reference>
<dbReference type="Proteomes" id="UP000664771">
    <property type="component" value="Unassembled WGS sequence"/>
</dbReference>